<dbReference type="InterPro" id="IPR036420">
    <property type="entry name" value="BRCT_dom_sf"/>
</dbReference>
<dbReference type="Gene3D" id="3.40.50.10190">
    <property type="entry name" value="BRCT domain"/>
    <property type="match status" value="1"/>
</dbReference>
<dbReference type="AlphaFoldDB" id="A0A917GGB6"/>
<dbReference type="CDD" id="cd17748">
    <property type="entry name" value="BRCT_DNA_ligase_like"/>
    <property type="match status" value="1"/>
</dbReference>
<evidence type="ECO:0000313" key="3">
    <source>
        <dbReference type="Proteomes" id="UP000625976"/>
    </source>
</evidence>
<dbReference type="Pfam" id="PF00533">
    <property type="entry name" value="BRCT"/>
    <property type="match status" value="1"/>
</dbReference>
<dbReference type="InterPro" id="IPR001357">
    <property type="entry name" value="BRCT_dom"/>
</dbReference>
<dbReference type="Proteomes" id="UP000625976">
    <property type="component" value="Unassembled WGS sequence"/>
</dbReference>
<evidence type="ECO:0000259" key="1">
    <source>
        <dbReference type="PROSITE" id="PS50172"/>
    </source>
</evidence>
<evidence type="ECO:0000313" key="2">
    <source>
        <dbReference type="EMBL" id="GGG44704.1"/>
    </source>
</evidence>
<name>A0A917GGB6_9FLAO</name>
<dbReference type="SUPFAM" id="SSF52113">
    <property type="entry name" value="BRCT domain"/>
    <property type="match status" value="1"/>
</dbReference>
<dbReference type="EMBL" id="BMFQ01000002">
    <property type="protein sequence ID" value="GGG44704.1"/>
    <property type="molecule type" value="Genomic_DNA"/>
</dbReference>
<organism evidence="2 3">
    <name type="scientific">Bizionia arctica</name>
    <dbReference type="NCBI Taxonomy" id="1495645"/>
    <lineage>
        <taxon>Bacteria</taxon>
        <taxon>Pseudomonadati</taxon>
        <taxon>Bacteroidota</taxon>
        <taxon>Flavobacteriia</taxon>
        <taxon>Flavobacteriales</taxon>
        <taxon>Flavobacteriaceae</taxon>
        <taxon>Bizionia</taxon>
    </lineage>
</organism>
<feature type="domain" description="BRCT" evidence="1">
    <location>
        <begin position="206"/>
        <end position="309"/>
    </location>
</feature>
<protein>
    <recommendedName>
        <fullName evidence="1">BRCT domain-containing protein</fullName>
    </recommendedName>
</protein>
<dbReference type="PROSITE" id="PS50172">
    <property type="entry name" value="BRCT"/>
    <property type="match status" value="1"/>
</dbReference>
<gene>
    <name evidence="2" type="ORF">GCM10010976_15380</name>
</gene>
<reference evidence="2" key="1">
    <citation type="journal article" date="2014" name="Int. J. Syst. Evol. Microbiol.">
        <title>Complete genome sequence of Corynebacterium casei LMG S-19264T (=DSM 44701T), isolated from a smear-ripened cheese.</title>
        <authorList>
            <consortium name="US DOE Joint Genome Institute (JGI-PGF)"/>
            <person name="Walter F."/>
            <person name="Albersmeier A."/>
            <person name="Kalinowski J."/>
            <person name="Ruckert C."/>
        </authorList>
    </citation>
    <scope>NUCLEOTIDE SEQUENCE</scope>
    <source>
        <strain evidence="2">CGMCC 1.12751</strain>
    </source>
</reference>
<proteinExistence type="predicted"/>
<comment type="caution">
    <text evidence="2">The sequence shown here is derived from an EMBL/GenBank/DDBJ whole genome shotgun (WGS) entry which is preliminary data.</text>
</comment>
<accession>A0A917GGB6</accession>
<sequence>MNELNQNELNIVTSKARADKAINSLKGILLGINLDQKVNEREFAELKKWSQNHKELINRNPFKEFMTIINETVSNRIPEKETIEDLYWLCQKYESNNYYYNAVTTDLQTLQGICHGILADGIVNEKEVYDLGKWLEENTHLNTYYPYDEIRSLILSIISDGNIDVEEKLILKAYLNQFVNLENKEVAKQIKKDTLDVNISGHCTSEPNVYVDGKTFCVTGVLKSGNRSELEKLITDLGGIPTRTLTKKTDYLIVGDNGNPAWAFACYGRKVEKALDMRKRGHTISLIHEFDFMDAIEDLRYKSNQYIAYKKVILLNQG</sequence>
<keyword evidence="3" id="KW-1185">Reference proteome</keyword>
<reference evidence="2" key="2">
    <citation type="submission" date="2020-09" db="EMBL/GenBank/DDBJ databases">
        <authorList>
            <person name="Sun Q."/>
            <person name="Zhou Y."/>
        </authorList>
    </citation>
    <scope>NUCLEOTIDE SEQUENCE</scope>
    <source>
        <strain evidence="2">CGMCC 1.12751</strain>
    </source>
</reference>